<dbReference type="Proteomes" id="UP001153678">
    <property type="component" value="Unassembled WGS sequence"/>
</dbReference>
<keyword evidence="14" id="KW-1185">Reference proteome</keyword>
<evidence type="ECO:0000256" key="8">
    <source>
        <dbReference type="PROSITE-ProRule" id="PRU01240"/>
    </source>
</evidence>
<proteinExistence type="inferred from homology"/>
<evidence type="ECO:0000256" key="4">
    <source>
        <dbReference type="ARBA" id="ARBA00022729"/>
    </source>
</evidence>
<dbReference type="PANTHER" id="PTHR43806:SF66">
    <property type="entry name" value="SERIN ENDOPEPTIDASE"/>
    <property type="match status" value="1"/>
</dbReference>
<dbReference type="InterPro" id="IPR036852">
    <property type="entry name" value="Peptidase_S8/S53_dom_sf"/>
</dbReference>
<dbReference type="InterPro" id="IPR000209">
    <property type="entry name" value="Peptidase_S8/S53_dom"/>
</dbReference>
<evidence type="ECO:0000256" key="3">
    <source>
        <dbReference type="ARBA" id="ARBA00022670"/>
    </source>
</evidence>
<dbReference type="InterPro" id="IPR010435">
    <property type="entry name" value="C5a/SBT2-like_Fn3"/>
</dbReference>
<dbReference type="InterPro" id="IPR034187">
    <property type="entry name" value="Peptidases_S8_5"/>
</dbReference>
<evidence type="ECO:0000256" key="9">
    <source>
        <dbReference type="SAM" id="SignalP"/>
    </source>
</evidence>
<dbReference type="Gene3D" id="3.50.30.30">
    <property type="match status" value="1"/>
</dbReference>
<comment type="caution">
    <text evidence="13">The sequence shown here is derived from an EMBL/GenBank/DDBJ whole genome shotgun (WGS) entry which is preliminary data.</text>
</comment>
<evidence type="ECO:0000256" key="6">
    <source>
        <dbReference type="ARBA" id="ARBA00022825"/>
    </source>
</evidence>
<feature type="active site" description="Charge relay system" evidence="7 8">
    <location>
        <position position="499"/>
    </location>
</feature>
<keyword evidence="2" id="KW-0964">Secreted</keyword>
<dbReference type="Gene3D" id="3.40.50.200">
    <property type="entry name" value="Peptidase S8/S53 domain"/>
    <property type="match status" value="1"/>
</dbReference>
<sequence length="856" mass="94208">MKSSHRILVYLLILCFTASNAYGEARIFEVSDVDTLNNSYIIQYESTLTSTITLDRIKNVGIKYTVRQDLEKIMSGISLKLENNDDLHKCAKVSGIINIWPVRKMHPRLFTADNITGLNVFRQHTGFDGSGVKVALIDNGLDYMHPAFGKCFKTPGCKTQFGYDFIGDGNVNHPIPDDDPLETCEGHGTHVAGIVAENDHEKHFTGVAPGATLGIYRVIDCSSSTTDDLIIKGMERATADEMDVINMSLGGNFQAWGDTPLGIVLNDLALKGFIFVVSGSNVGDNGLFAAGSPDSTANVITVGHVDNLQFLSYVLKPSNNPKKLIPYVTKRITSRFQFTGSHPIVIANTTINLPEFDGCDPYAKSLTGKIVLIRGGDCDVRRKVKNAAIAGATAVMFYNNDDSLPGPLPLSINFPILHISNVDGEYLKKQIRKDSSLTVSFPEKVIVVPLENAGKPSRSSSWGPTFDMNIKPDVMAPGGRIFSTFPRNLGSYATISGTSMAAAYASGSIALYMQATGLRRGTIDPIKLREILTFTANPIYPNSKDENTKIPISIDKQGGGLIDIVGAIKARAIIEPGKLLLNDSAHFNGTQTIRITNTGKKTTKFTFSHIPSVSIRGWFDNQWVDTSSFMIEKRFAGVKFSKNSVIVRPGVTAKVKVQFTKPKNMPNDFGIYSGYVTIKDSAQHQTFSLPYLGLKGDLITLPTLSNLSYPFFERSDNRERFDREDQIAHFTFLKENEREDFPVFLYLLNYGSRLVKLELYKRGDFTPAGFLGLLALDQNFINLDTVAPRNGGSGDFRDTFKIWSSGAVIDTNGDVIVVPNGQYQVLLSVLRPFGNLNKQEDIMTWRSPIIEIARAT</sequence>
<feature type="active site" description="Charge relay system" evidence="7 8">
    <location>
        <position position="187"/>
    </location>
</feature>
<dbReference type="Gene3D" id="2.60.40.1710">
    <property type="entry name" value="Subtilisin-like superfamily"/>
    <property type="match status" value="1"/>
</dbReference>
<keyword evidence="5 8" id="KW-0378">Hydrolase</keyword>
<evidence type="ECO:0000259" key="11">
    <source>
        <dbReference type="Pfam" id="PF02225"/>
    </source>
</evidence>
<protein>
    <submittedName>
        <fullName evidence="13">13311_t:CDS:1</fullName>
    </submittedName>
</protein>
<dbReference type="InterPro" id="IPR015500">
    <property type="entry name" value="Peptidase_S8_subtilisin-rel"/>
</dbReference>
<evidence type="ECO:0000259" key="10">
    <source>
        <dbReference type="Pfam" id="PF00082"/>
    </source>
</evidence>
<dbReference type="GO" id="GO:0004252">
    <property type="term" value="F:serine-type endopeptidase activity"/>
    <property type="evidence" value="ECO:0007669"/>
    <property type="project" value="UniProtKB-UniRule"/>
</dbReference>
<dbReference type="GO" id="GO:0016020">
    <property type="term" value="C:membrane"/>
    <property type="evidence" value="ECO:0007669"/>
    <property type="project" value="InterPro"/>
</dbReference>
<evidence type="ECO:0000259" key="12">
    <source>
        <dbReference type="Pfam" id="PF06280"/>
    </source>
</evidence>
<dbReference type="GO" id="GO:0006508">
    <property type="term" value="P:proteolysis"/>
    <property type="evidence" value="ECO:0007669"/>
    <property type="project" value="UniProtKB-KW"/>
</dbReference>
<feature type="domain" description="C5a peptidase/Subtilisin-like protease SBT2-like Fn3-like" evidence="12">
    <location>
        <begin position="581"/>
        <end position="692"/>
    </location>
</feature>
<dbReference type="AlphaFoldDB" id="A0A9W4SK12"/>
<dbReference type="Pfam" id="PF00082">
    <property type="entry name" value="Peptidase_S8"/>
    <property type="match status" value="1"/>
</dbReference>
<dbReference type="Pfam" id="PF02225">
    <property type="entry name" value="PA"/>
    <property type="match status" value="1"/>
</dbReference>
<keyword evidence="3 8" id="KW-0645">Protease</keyword>
<feature type="domain" description="PA" evidence="11">
    <location>
        <begin position="355"/>
        <end position="427"/>
    </location>
</feature>
<gene>
    <name evidence="13" type="ORF">FWILDA_LOCUS5528</name>
</gene>
<feature type="signal peptide" evidence="9">
    <location>
        <begin position="1"/>
        <end position="23"/>
    </location>
</feature>
<dbReference type="SUPFAM" id="SSF52025">
    <property type="entry name" value="PA domain"/>
    <property type="match status" value="1"/>
</dbReference>
<dbReference type="PRINTS" id="PR00723">
    <property type="entry name" value="SUBTILISIN"/>
</dbReference>
<dbReference type="Pfam" id="PF06280">
    <property type="entry name" value="fn3_5"/>
    <property type="match status" value="1"/>
</dbReference>
<dbReference type="EMBL" id="CAMKVN010000926">
    <property type="protein sequence ID" value="CAI2172337.1"/>
    <property type="molecule type" value="Genomic_DNA"/>
</dbReference>
<dbReference type="OrthoDB" id="10256524at2759"/>
<name>A0A9W4SK12_9GLOM</name>
<reference evidence="13" key="1">
    <citation type="submission" date="2022-08" db="EMBL/GenBank/DDBJ databases">
        <authorList>
            <person name="Kallberg Y."/>
            <person name="Tangrot J."/>
            <person name="Rosling A."/>
        </authorList>
    </citation>
    <scope>NUCLEOTIDE SEQUENCE</scope>
    <source>
        <strain evidence="13">Wild A</strain>
    </source>
</reference>
<dbReference type="PANTHER" id="PTHR43806">
    <property type="entry name" value="PEPTIDASE S8"/>
    <property type="match status" value="1"/>
</dbReference>
<dbReference type="GO" id="GO:0005615">
    <property type="term" value="C:extracellular space"/>
    <property type="evidence" value="ECO:0007669"/>
    <property type="project" value="TreeGrafter"/>
</dbReference>
<keyword evidence="4 9" id="KW-0732">Signal</keyword>
<evidence type="ECO:0000313" key="13">
    <source>
        <dbReference type="EMBL" id="CAI2172337.1"/>
    </source>
</evidence>
<dbReference type="CDD" id="cd07489">
    <property type="entry name" value="Peptidases_S8_5"/>
    <property type="match status" value="1"/>
</dbReference>
<keyword evidence="6 8" id="KW-0720">Serine protease</keyword>
<evidence type="ECO:0000256" key="5">
    <source>
        <dbReference type="ARBA" id="ARBA00022801"/>
    </source>
</evidence>
<dbReference type="InterPro" id="IPR046450">
    <property type="entry name" value="PA_dom_sf"/>
</dbReference>
<evidence type="ECO:0000256" key="7">
    <source>
        <dbReference type="PIRSR" id="PIRSR615500-1"/>
    </source>
</evidence>
<evidence type="ECO:0000313" key="14">
    <source>
        <dbReference type="Proteomes" id="UP001153678"/>
    </source>
</evidence>
<comment type="similarity">
    <text evidence="1 8">Belongs to the peptidase S8 family.</text>
</comment>
<evidence type="ECO:0000256" key="2">
    <source>
        <dbReference type="ARBA" id="ARBA00022512"/>
    </source>
</evidence>
<organism evidence="13 14">
    <name type="scientific">Funneliformis geosporum</name>
    <dbReference type="NCBI Taxonomy" id="1117311"/>
    <lineage>
        <taxon>Eukaryota</taxon>
        <taxon>Fungi</taxon>
        <taxon>Fungi incertae sedis</taxon>
        <taxon>Mucoromycota</taxon>
        <taxon>Glomeromycotina</taxon>
        <taxon>Glomeromycetes</taxon>
        <taxon>Glomerales</taxon>
        <taxon>Glomeraceae</taxon>
        <taxon>Funneliformis</taxon>
    </lineage>
</organism>
<dbReference type="SUPFAM" id="SSF52743">
    <property type="entry name" value="Subtilisin-like"/>
    <property type="match status" value="1"/>
</dbReference>
<accession>A0A9W4SK12</accession>
<feature type="active site" description="Charge relay system" evidence="7 8">
    <location>
        <position position="138"/>
    </location>
</feature>
<feature type="domain" description="Peptidase S8/S53" evidence="10">
    <location>
        <begin position="129"/>
        <end position="536"/>
    </location>
</feature>
<dbReference type="PROSITE" id="PS51892">
    <property type="entry name" value="SUBTILASE"/>
    <property type="match status" value="1"/>
</dbReference>
<dbReference type="InterPro" id="IPR050131">
    <property type="entry name" value="Peptidase_S8_subtilisin-like"/>
</dbReference>
<feature type="chain" id="PRO_5040766651" evidence="9">
    <location>
        <begin position="24"/>
        <end position="856"/>
    </location>
</feature>
<dbReference type="InterPro" id="IPR003137">
    <property type="entry name" value="PA_domain"/>
</dbReference>
<keyword evidence="2" id="KW-0134">Cell wall</keyword>
<evidence type="ECO:0000256" key="1">
    <source>
        <dbReference type="ARBA" id="ARBA00011073"/>
    </source>
</evidence>